<dbReference type="GeneTree" id="ENSGT00960000189374"/>
<evidence type="ECO:0000256" key="8">
    <source>
        <dbReference type="ARBA" id="ARBA00045673"/>
    </source>
</evidence>
<sequence>MLHNPGVESSKETYPERLTTVITAKGDSYIFSSVKNGNHVLFRVFSYIKARAHNRASFIHILRRCFRHIGKNLGRPNASV</sequence>
<dbReference type="InParanoid" id="A0A674F570"/>
<dbReference type="Proteomes" id="UP000472277">
    <property type="component" value="Chromosome 7"/>
</dbReference>
<keyword evidence="5" id="KW-0206">Cytoskeleton</keyword>
<dbReference type="PANTHER" id="PTHR34252:SF1">
    <property type="entry name" value="CENTRIOLAR SATELLITE-ASSOCIATED TUBULIN POLYGLUTAMYLASE COMPLEX REGULATOR 1"/>
    <property type="match status" value="1"/>
</dbReference>
<dbReference type="Ensembl" id="ENSSTUT00000123844.1">
    <property type="protein sequence ID" value="ENSSTUP00000115759.1"/>
    <property type="gene ID" value="ENSSTUG00000050958.1"/>
</dbReference>
<reference evidence="9" key="2">
    <citation type="submission" date="2025-09" db="UniProtKB">
        <authorList>
            <consortium name="Ensembl"/>
        </authorList>
    </citation>
    <scope>IDENTIFICATION</scope>
</reference>
<keyword evidence="3" id="KW-0597">Phosphoprotein</keyword>
<reference evidence="9" key="1">
    <citation type="submission" date="2025-08" db="UniProtKB">
        <authorList>
            <consortium name="Ensembl"/>
        </authorList>
    </citation>
    <scope>IDENTIFICATION</scope>
</reference>
<organism evidence="9 10">
    <name type="scientific">Salmo trutta</name>
    <name type="common">Brown trout</name>
    <dbReference type="NCBI Taxonomy" id="8032"/>
    <lineage>
        <taxon>Eukaryota</taxon>
        <taxon>Metazoa</taxon>
        <taxon>Chordata</taxon>
        <taxon>Craniata</taxon>
        <taxon>Vertebrata</taxon>
        <taxon>Euteleostomi</taxon>
        <taxon>Actinopterygii</taxon>
        <taxon>Neopterygii</taxon>
        <taxon>Teleostei</taxon>
        <taxon>Protacanthopterygii</taxon>
        <taxon>Salmoniformes</taxon>
        <taxon>Salmonidae</taxon>
        <taxon>Salmoninae</taxon>
        <taxon>Salmo</taxon>
    </lineage>
</organism>
<proteinExistence type="inferred from homology"/>
<name>A0A674F570_SALTR</name>
<dbReference type="AlphaFoldDB" id="A0A674F570"/>
<dbReference type="GO" id="GO:0005874">
    <property type="term" value="C:microtubule"/>
    <property type="evidence" value="ECO:0007669"/>
    <property type="project" value="UniProtKB-KW"/>
</dbReference>
<accession>A0A674F570</accession>
<keyword evidence="4" id="KW-0493">Microtubule</keyword>
<evidence type="ECO:0000256" key="1">
    <source>
        <dbReference type="ARBA" id="ARBA00004607"/>
    </source>
</evidence>
<comment type="function">
    <text evidence="8">Regulator of the tubulin polyglutamylase complex (TPGC) that controls cytoskeletal organization, nuclear shape, and cilium disassembly by balancing microtubule and actin assembly. Regulates the assembly and stability of the TPGC and thereby modulates polyglutamylation of the microtubule, which antagonizes MAP4 binding.</text>
</comment>
<dbReference type="InterPro" id="IPR038968">
    <property type="entry name" value="CSTPP1"/>
</dbReference>
<keyword evidence="10" id="KW-1185">Reference proteome</keyword>
<evidence type="ECO:0000313" key="9">
    <source>
        <dbReference type="Ensembl" id="ENSSTUP00000115759.1"/>
    </source>
</evidence>
<dbReference type="PANTHER" id="PTHR34252">
    <property type="entry name" value="UPF0705 PROTEIN C11ORF49"/>
    <property type="match status" value="1"/>
</dbReference>
<evidence type="ECO:0000256" key="3">
    <source>
        <dbReference type="ARBA" id="ARBA00022553"/>
    </source>
</evidence>
<protein>
    <recommendedName>
        <fullName evidence="7">Centriolar satellite-associated tubulin polyglutamylase complex regulator 1</fullName>
    </recommendedName>
</protein>
<comment type="similarity">
    <text evidence="6">Belongs to the CSTPP1 family.</text>
</comment>
<evidence type="ECO:0000256" key="4">
    <source>
        <dbReference type="ARBA" id="ARBA00022701"/>
    </source>
</evidence>
<dbReference type="GO" id="GO:0034451">
    <property type="term" value="C:centriolar satellite"/>
    <property type="evidence" value="ECO:0007669"/>
    <property type="project" value="UniProtKB-SubCell"/>
</dbReference>
<keyword evidence="2" id="KW-0963">Cytoplasm</keyword>
<comment type="subcellular location">
    <subcellularLocation>
        <location evidence="1">Cytoplasm</location>
        <location evidence="1">Cytoskeleton</location>
        <location evidence="1">Microtubule organizing center</location>
        <location evidence="1">Centrosome</location>
        <location evidence="1">Centriolar satellite</location>
    </subcellularLocation>
</comment>
<evidence type="ECO:0000256" key="2">
    <source>
        <dbReference type="ARBA" id="ARBA00022490"/>
    </source>
</evidence>
<evidence type="ECO:0000256" key="6">
    <source>
        <dbReference type="ARBA" id="ARBA00033750"/>
    </source>
</evidence>
<evidence type="ECO:0000313" key="10">
    <source>
        <dbReference type="Proteomes" id="UP000472277"/>
    </source>
</evidence>
<evidence type="ECO:0000256" key="7">
    <source>
        <dbReference type="ARBA" id="ARBA00033769"/>
    </source>
</evidence>
<evidence type="ECO:0000256" key="5">
    <source>
        <dbReference type="ARBA" id="ARBA00023212"/>
    </source>
</evidence>